<organism evidence="4 5">
    <name type="scientific">Corynebacterium stercoris</name>
    <dbReference type="NCBI Taxonomy" id="2943490"/>
    <lineage>
        <taxon>Bacteria</taxon>
        <taxon>Bacillati</taxon>
        <taxon>Actinomycetota</taxon>
        <taxon>Actinomycetes</taxon>
        <taxon>Mycobacteriales</taxon>
        <taxon>Corynebacteriaceae</taxon>
        <taxon>Corynebacterium</taxon>
    </lineage>
</organism>
<comment type="cofactor">
    <cofactor evidence="1">
        <name>pyridoxal 5'-phosphate</name>
        <dbReference type="ChEBI" id="CHEBI:597326"/>
    </cofactor>
</comment>
<dbReference type="CDD" id="cd01561">
    <property type="entry name" value="CBS_like"/>
    <property type="match status" value="1"/>
</dbReference>
<accession>A0ABT1G4J1</accession>
<evidence type="ECO:0000256" key="1">
    <source>
        <dbReference type="ARBA" id="ARBA00001933"/>
    </source>
</evidence>
<gene>
    <name evidence="4" type="ORF">M5J20_10385</name>
</gene>
<keyword evidence="5" id="KW-1185">Reference proteome</keyword>
<dbReference type="InterPro" id="IPR001216">
    <property type="entry name" value="P-phosphate_BS"/>
</dbReference>
<dbReference type="InterPro" id="IPR001926">
    <property type="entry name" value="TrpB-like_PALP"/>
</dbReference>
<dbReference type="SUPFAM" id="SSF53686">
    <property type="entry name" value="Tryptophan synthase beta subunit-like PLP-dependent enzymes"/>
    <property type="match status" value="1"/>
</dbReference>
<evidence type="ECO:0000256" key="2">
    <source>
        <dbReference type="ARBA" id="ARBA00022898"/>
    </source>
</evidence>
<dbReference type="InterPro" id="IPR036052">
    <property type="entry name" value="TrpB-like_PALP_sf"/>
</dbReference>
<sequence length="329" mass="34662">MRVQGPVSAAHDYEPGGVLGAIERTPLIDLSNGFSSAGSTVWGKLESFNPGGSAKDRTARALVADATERGLLYPGAVAVESSSGNLGVALAREAVMGGWEFHCVVDARTNVATLRMIESLGATLHPVTEPDPETGDWLAARRKRVAALKEELGAVNLDQYSNRAAFDAHDFGTMTEIVEQLGHAPEILVVAVSTTGTIGGCLRHICRNGYDTQVVAVDAQGSVLFDGTRGERILPGYGAGVVPALSKEVEPDRVIRVEAADAVRAARRLATRTGFVPGASGGAVAHAIEALLTEDGSREIAAIFHDDGRAYLDTVYNDEWVAETLGMEL</sequence>
<dbReference type="EMBL" id="JAMFTQ010000019">
    <property type="protein sequence ID" value="MCP1388580.1"/>
    <property type="molecule type" value="Genomic_DNA"/>
</dbReference>
<dbReference type="RefSeq" id="WP_253579318.1">
    <property type="nucleotide sequence ID" value="NZ_JAMFTQ010000019.1"/>
</dbReference>
<reference evidence="4" key="1">
    <citation type="submission" date="2022-05" db="EMBL/GenBank/DDBJ databases">
        <title>Corynebacterium sp. TA-R-1 sp. nov., isolated from human feces.</title>
        <authorList>
            <person name="Shamsuzzaman M."/>
            <person name="Dahal R.H."/>
        </authorList>
    </citation>
    <scope>NUCLEOTIDE SEQUENCE</scope>
    <source>
        <strain evidence="4">TA-R-1</strain>
    </source>
</reference>
<keyword evidence="2" id="KW-0663">Pyridoxal phosphate</keyword>
<evidence type="ECO:0000313" key="5">
    <source>
        <dbReference type="Proteomes" id="UP001204000"/>
    </source>
</evidence>
<name>A0ABT1G4J1_9CORY</name>
<evidence type="ECO:0000313" key="4">
    <source>
        <dbReference type="EMBL" id="MCP1388580.1"/>
    </source>
</evidence>
<comment type="caution">
    <text evidence="4">The sequence shown here is derived from an EMBL/GenBank/DDBJ whole genome shotgun (WGS) entry which is preliminary data.</text>
</comment>
<dbReference type="Pfam" id="PF00291">
    <property type="entry name" value="PALP"/>
    <property type="match status" value="1"/>
</dbReference>
<evidence type="ECO:0000259" key="3">
    <source>
        <dbReference type="Pfam" id="PF00291"/>
    </source>
</evidence>
<proteinExistence type="predicted"/>
<dbReference type="PANTHER" id="PTHR10314">
    <property type="entry name" value="CYSTATHIONINE BETA-SYNTHASE"/>
    <property type="match status" value="1"/>
</dbReference>
<dbReference type="Gene3D" id="3.40.50.1100">
    <property type="match status" value="2"/>
</dbReference>
<dbReference type="PROSITE" id="PS00901">
    <property type="entry name" value="CYS_SYNTHASE"/>
    <property type="match status" value="1"/>
</dbReference>
<feature type="domain" description="Tryptophan synthase beta chain-like PALP" evidence="3">
    <location>
        <begin position="20"/>
        <end position="292"/>
    </location>
</feature>
<dbReference type="Proteomes" id="UP001204000">
    <property type="component" value="Unassembled WGS sequence"/>
</dbReference>
<dbReference type="InterPro" id="IPR050214">
    <property type="entry name" value="Cys_Synth/Cystath_Beta-Synth"/>
</dbReference>
<protein>
    <submittedName>
        <fullName evidence="4">Pyridoxal-phosphate dependent enzyme</fullName>
    </submittedName>
</protein>